<evidence type="ECO:0000313" key="2">
    <source>
        <dbReference type="EMBL" id="MBM7837071.1"/>
    </source>
</evidence>
<dbReference type="RefSeq" id="WP_204463849.1">
    <property type="nucleotide sequence ID" value="NZ_JAFBCV010000001.1"/>
</dbReference>
<keyword evidence="3" id="KW-1185">Reference proteome</keyword>
<reference evidence="2" key="1">
    <citation type="submission" date="2021-01" db="EMBL/GenBank/DDBJ databases">
        <title>Genomic Encyclopedia of Type Strains, Phase IV (KMG-IV): sequencing the most valuable type-strain genomes for metagenomic binning, comparative biology and taxonomic classification.</title>
        <authorList>
            <person name="Goeker M."/>
        </authorList>
    </citation>
    <scope>NUCLEOTIDE SEQUENCE</scope>
    <source>
        <strain evidence="2">DSM 21943</strain>
    </source>
</reference>
<feature type="domain" description="IstB-like ATP-binding" evidence="1">
    <location>
        <begin position="98"/>
        <end position="268"/>
    </location>
</feature>
<name>A0ABS2SPZ3_9BACI</name>
<evidence type="ECO:0000259" key="1">
    <source>
        <dbReference type="Pfam" id="PF01695"/>
    </source>
</evidence>
<comment type="caution">
    <text evidence="2">The sequence shown here is derived from an EMBL/GenBank/DDBJ whole genome shotgun (WGS) entry which is preliminary data.</text>
</comment>
<dbReference type="Pfam" id="PF01695">
    <property type="entry name" value="IstB_IS21"/>
    <property type="match status" value="1"/>
</dbReference>
<dbReference type="InterPro" id="IPR002611">
    <property type="entry name" value="IstB_ATP-bd"/>
</dbReference>
<proteinExistence type="predicted"/>
<accession>A0ABS2SPZ3</accession>
<dbReference type="PANTHER" id="PTHR30050:SF4">
    <property type="entry name" value="ATP-BINDING PROTEIN RV3427C IN INSERTION SEQUENCE-RELATED"/>
    <property type="match status" value="1"/>
</dbReference>
<dbReference type="EMBL" id="JAFBCV010000001">
    <property type="protein sequence ID" value="MBM7837071.1"/>
    <property type="molecule type" value="Genomic_DNA"/>
</dbReference>
<dbReference type="PANTHER" id="PTHR30050">
    <property type="entry name" value="CHROMOSOMAL REPLICATION INITIATOR PROTEIN DNAA"/>
    <property type="match status" value="1"/>
</dbReference>
<dbReference type="Proteomes" id="UP001179280">
    <property type="component" value="Unassembled WGS sequence"/>
</dbReference>
<gene>
    <name evidence="2" type="ORF">JOC54_000302</name>
</gene>
<dbReference type="Gene3D" id="3.40.50.300">
    <property type="entry name" value="P-loop containing nucleotide triphosphate hydrolases"/>
    <property type="match status" value="1"/>
</dbReference>
<dbReference type="InterPro" id="IPR027417">
    <property type="entry name" value="P-loop_NTPase"/>
</dbReference>
<protein>
    <submittedName>
        <fullName evidence="2">DNA replication protein DnaC</fullName>
    </submittedName>
</protein>
<organism evidence="2 3">
    <name type="scientific">Shouchella xiaoxiensis</name>
    <dbReference type="NCBI Taxonomy" id="766895"/>
    <lineage>
        <taxon>Bacteria</taxon>
        <taxon>Bacillati</taxon>
        <taxon>Bacillota</taxon>
        <taxon>Bacilli</taxon>
        <taxon>Bacillales</taxon>
        <taxon>Bacillaceae</taxon>
        <taxon>Shouchella</taxon>
    </lineage>
</organism>
<dbReference type="SUPFAM" id="SSF52540">
    <property type="entry name" value="P-loop containing nucleoside triphosphate hydrolases"/>
    <property type="match status" value="1"/>
</dbReference>
<evidence type="ECO:0000313" key="3">
    <source>
        <dbReference type="Proteomes" id="UP001179280"/>
    </source>
</evidence>
<sequence length="279" mass="32287">MKELRDLFEKNIHRQISDENEVRRFLCEGCEQEVIVYKMMLFFGTEKGKMKEMNRGCKCEDLRLGREARQAQIKMKQKHQMKWFEQFSLVNVDLLDARFDNYQPTTDKQEEAHSICQSYVDEFTKTSGNLILSGPVTGIGKSHLSYSIVKALSSKGYKTLFLSVPKLLAAIRATYKPNSEQSEYDIIQRLVEVDCLCMDDLGAEYSKKDADGWVASKLFEIVDARLGKPTIYTTNLSADELVDRVGRRNFSRILYKTTSIKMDGQDYREWVKALDRFST</sequence>